<organism evidence="2 3">
    <name type="scientific">Pseudomassariella vexata</name>
    <dbReference type="NCBI Taxonomy" id="1141098"/>
    <lineage>
        <taxon>Eukaryota</taxon>
        <taxon>Fungi</taxon>
        <taxon>Dikarya</taxon>
        <taxon>Ascomycota</taxon>
        <taxon>Pezizomycotina</taxon>
        <taxon>Sordariomycetes</taxon>
        <taxon>Xylariomycetidae</taxon>
        <taxon>Amphisphaeriales</taxon>
        <taxon>Pseudomassariaceae</taxon>
        <taxon>Pseudomassariella</taxon>
    </lineage>
</organism>
<dbReference type="Pfam" id="PF00931">
    <property type="entry name" value="NB-ARC"/>
    <property type="match status" value="1"/>
</dbReference>
<dbReference type="InParanoid" id="A0A1Y2E8P6"/>
<evidence type="ECO:0000259" key="1">
    <source>
        <dbReference type="Pfam" id="PF00931"/>
    </source>
</evidence>
<sequence length="518" mass="57481">MTKRLSRADYHVAWICPLPDIELLPSRLMLDEQHIPPSYDTSYDDNTYIFGAMAGHTVVIATCPKGLIGNVNAGRLTGSMFKTFPNIRMAVLVGIGGGVTLPAPGDDPLQDVHLGDVVVGWPGDGKPACIYYDLGRWKVKGCYETVAMTAKPDWIILNALSMLASDHELGSTKFHDHLARLQNHKKFMHPGLEHDRLFKADYHHKGEYGSKCETCDKAQLVQRPPRTEQDRDKFVFHQGRIATGNSVIQDGEWRDQISKRCGGVLCIEMEAAGVDANRSCLVIRGISNYADSHKNDVWKSYAAGKAAAFARELLCRIQPAPVKDMEATPKSHFIVPFGRNHGFVGRESILQQLLKRTPPSNNRDNCQRTAIEGLGGIGKTQIALETAYQVRNNHKDCSIFWVSAVDATSFENAYRQIGQALGVAGIDEDGADVKLLVKKALEHESAGSWLLIIDKADDSKLFKDTALSDYHYLPFSRKGSILFTTRNHEVAWKLDIAEIINLKEMSEAEAIELLQKGL</sequence>
<evidence type="ECO:0000313" key="3">
    <source>
        <dbReference type="Proteomes" id="UP000193689"/>
    </source>
</evidence>
<keyword evidence="3" id="KW-1185">Reference proteome</keyword>
<dbReference type="InterPro" id="IPR027417">
    <property type="entry name" value="P-loop_NTPase"/>
</dbReference>
<dbReference type="InterPro" id="IPR053137">
    <property type="entry name" value="NLR-like"/>
</dbReference>
<dbReference type="RefSeq" id="XP_040718280.1">
    <property type="nucleotide sequence ID" value="XM_040863601.1"/>
</dbReference>
<dbReference type="PANTHER" id="PTHR46082">
    <property type="entry name" value="ATP/GTP-BINDING PROTEIN-RELATED"/>
    <property type="match status" value="1"/>
</dbReference>
<feature type="domain" description="NB-ARC" evidence="1">
    <location>
        <begin position="364"/>
        <end position="516"/>
    </location>
</feature>
<dbReference type="Gene3D" id="3.40.50.300">
    <property type="entry name" value="P-loop containing nucleotide triphosphate hydrolases"/>
    <property type="match status" value="1"/>
</dbReference>
<dbReference type="SUPFAM" id="SSF52540">
    <property type="entry name" value="P-loop containing nucleoside triphosphate hydrolases"/>
    <property type="match status" value="1"/>
</dbReference>
<dbReference type="GO" id="GO:0003824">
    <property type="term" value="F:catalytic activity"/>
    <property type="evidence" value="ECO:0007669"/>
    <property type="project" value="InterPro"/>
</dbReference>
<dbReference type="InterPro" id="IPR035994">
    <property type="entry name" value="Nucleoside_phosphorylase_sf"/>
</dbReference>
<gene>
    <name evidence="2" type="ORF">BCR38DRAFT_483270</name>
</gene>
<dbReference type="Proteomes" id="UP000193689">
    <property type="component" value="Unassembled WGS sequence"/>
</dbReference>
<dbReference type="STRING" id="1141098.A0A1Y2E8P6"/>
<dbReference type="GO" id="GO:0009116">
    <property type="term" value="P:nucleoside metabolic process"/>
    <property type="evidence" value="ECO:0007669"/>
    <property type="project" value="InterPro"/>
</dbReference>
<dbReference type="GO" id="GO:0043531">
    <property type="term" value="F:ADP binding"/>
    <property type="evidence" value="ECO:0007669"/>
    <property type="project" value="InterPro"/>
</dbReference>
<dbReference type="EMBL" id="MCFJ01000004">
    <property type="protein sequence ID" value="ORY67656.1"/>
    <property type="molecule type" value="Genomic_DNA"/>
</dbReference>
<reference evidence="2 3" key="1">
    <citation type="submission" date="2016-07" db="EMBL/GenBank/DDBJ databases">
        <title>Pervasive Adenine N6-methylation of Active Genes in Fungi.</title>
        <authorList>
            <consortium name="DOE Joint Genome Institute"/>
            <person name="Mondo S.J."/>
            <person name="Dannebaum R.O."/>
            <person name="Kuo R.C."/>
            <person name="Labutti K."/>
            <person name="Haridas S."/>
            <person name="Kuo A."/>
            <person name="Salamov A."/>
            <person name="Ahrendt S.R."/>
            <person name="Lipzen A."/>
            <person name="Sullivan W."/>
            <person name="Andreopoulos W.B."/>
            <person name="Clum A."/>
            <person name="Lindquist E."/>
            <person name="Daum C."/>
            <person name="Ramamoorthy G.K."/>
            <person name="Gryganskyi A."/>
            <person name="Culley D."/>
            <person name="Magnuson J.K."/>
            <person name="James T.Y."/>
            <person name="O'Malley M.A."/>
            <person name="Stajich J.E."/>
            <person name="Spatafora J.W."/>
            <person name="Visel A."/>
            <person name="Grigoriev I.V."/>
        </authorList>
    </citation>
    <scope>NUCLEOTIDE SEQUENCE [LARGE SCALE GENOMIC DNA]</scope>
    <source>
        <strain evidence="2 3">CBS 129021</strain>
    </source>
</reference>
<comment type="caution">
    <text evidence="2">The sequence shown here is derived from an EMBL/GenBank/DDBJ whole genome shotgun (WGS) entry which is preliminary data.</text>
</comment>
<dbReference type="PANTHER" id="PTHR46082:SF11">
    <property type="entry name" value="AAA+ ATPASE DOMAIN-CONTAINING PROTEIN-RELATED"/>
    <property type="match status" value="1"/>
</dbReference>
<proteinExistence type="predicted"/>
<dbReference type="GeneID" id="63779813"/>
<dbReference type="AlphaFoldDB" id="A0A1Y2E8P6"/>
<evidence type="ECO:0000313" key="2">
    <source>
        <dbReference type="EMBL" id="ORY67656.1"/>
    </source>
</evidence>
<accession>A0A1Y2E8P6</accession>
<name>A0A1Y2E8P6_9PEZI</name>
<dbReference type="Gene3D" id="3.40.50.1580">
    <property type="entry name" value="Nucleoside phosphorylase domain"/>
    <property type="match status" value="1"/>
</dbReference>
<dbReference type="OrthoDB" id="626167at2759"/>
<protein>
    <submittedName>
        <fullName evidence="2">Nucleoside phosphorylase domain-containing protein</fullName>
    </submittedName>
</protein>
<dbReference type="InterPro" id="IPR002182">
    <property type="entry name" value="NB-ARC"/>
</dbReference>
<dbReference type="SUPFAM" id="SSF53167">
    <property type="entry name" value="Purine and uridine phosphorylases"/>
    <property type="match status" value="1"/>
</dbReference>